<protein>
    <submittedName>
        <fullName evidence="3">Carbohydrate kinase</fullName>
    </submittedName>
</protein>
<dbReference type="PANTHER" id="PTHR42742:SF3">
    <property type="entry name" value="FRUCTOKINASE"/>
    <property type="match status" value="1"/>
</dbReference>
<dbReference type="InterPro" id="IPR014710">
    <property type="entry name" value="RmlC-like_jellyroll"/>
</dbReference>
<dbReference type="InterPro" id="IPR051804">
    <property type="entry name" value="Carb_Metab_Reg_Kinase/Isom"/>
</dbReference>
<dbReference type="GO" id="GO:0046872">
    <property type="term" value="F:metal ion binding"/>
    <property type="evidence" value="ECO:0007669"/>
    <property type="project" value="UniProtKB-KW"/>
</dbReference>
<dbReference type="EMBL" id="SMLB01000037">
    <property type="protein sequence ID" value="TDD66630.1"/>
    <property type="molecule type" value="Genomic_DNA"/>
</dbReference>
<evidence type="ECO:0000256" key="2">
    <source>
        <dbReference type="ARBA" id="ARBA00022833"/>
    </source>
</evidence>
<dbReference type="OrthoDB" id="9808275at2"/>
<dbReference type="GO" id="GO:0016301">
    <property type="term" value="F:kinase activity"/>
    <property type="evidence" value="ECO:0007669"/>
    <property type="project" value="UniProtKB-KW"/>
</dbReference>
<keyword evidence="3" id="KW-0808">Transferase</keyword>
<proteinExistence type="predicted"/>
<dbReference type="InterPro" id="IPR011051">
    <property type="entry name" value="RmlC_Cupin_sf"/>
</dbReference>
<evidence type="ECO:0000256" key="1">
    <source>
        <dbReference type="ARBA" id="ARBA00022723"/>
    </source>
</evidence>
<keyword evidence="4" id="KW-1185">Reference proteome</keyword>
<organism evidence="3 4">
    <name type="scientific">Jiangella aurantiaca</name>
    <dbReference type="NCBI Taxonomy" id="2530373"/>
    <lineage>
        <taxon>Bacteria</taxon>
        <taxon>Bacillati</taxon>
        <taxon>Actinomycetota</taxon>
        <taxon>Actinomycetes</taxon>
        <taxon>Jiangellales</taxon>
        <taxon>Jiangellaceae</taxon>
        <taxon>Jiangella</taxon>
    </lineage>
</organism>
<sequence>MPVVLPANQPAERFYRGGARIARFRGTPPGAGREPEDWVASTTSVHGQGEAGLTRLPDGRLLANAVAADPEWWLGPKHVATYGADTAVLVKLLDAGERLPVHVHPDAPFAREHLHTGHGKTEAWVMLEPAEVRLGWSRDVGADELAGWVERQDADAMLAAMHVLRLERGDAVLVPAGQPHAIGAGAFLVELQEPADLSILLEWDGYAIDGPGTGHLSLGYPAALAAVDHRGLTRAEADALRTADAGTVGDLLPGAAGFFRAERYRGDVAWDAGFAVLVVVAGTAELVTGGGARLPVSAGTTVLVPYAAGPARLERAAGLEVLLCRPPA</sequence>
<dbReference type="Proteomes" id="UP000295217">
    <property type="component" value="Unassembled WGS sequence"/>
</dbReference>
<gene>
    <name evidence="3" type="ORF">E1262_21510</name>
</gene>
<reference evidence="3 4" key="1">
    <citation type="submission" date="2019-02" db="EMBL/GenBank/DDBJ databases">
        <title>Draft genome sequences of novel Actinobacteria.</title>
        <authorList>
            <person name="Sahin N."/>
            <person name="Ay H."/>
            <person name="Saygin H."/>
        </authorList>
    </citation>
    <scope>NUCLEOTIDE SEQUENCE [LARGE SCALE GENOMIC DNA]</scope>
    <source>
        <strain evidence="3 4">8K307</strain>
    </source>
</reference>
<evidence type="ECO:0000313" key="3">
    <source>
        <dbReference type="EMBL" id="TDD66630.1"/>
    </source>
</evidence>
<dbReference type="CDD" id="cd07010">
    <property type="entry name" value="cupin_PMI_type_I_N_bac"/>
    <property type="match status" value="1"/>
</dbReference>
<keyword evidence="1" id="KW-0479">Metal-binding</keyword>
<accession>A0A4R5A6E8</accession>
<evidence type="ECO:0000313" key="4">
    <source>
        <dbReference type="Proteomes" id="UP000295217"/>
    </source>
</evidence>
<keyword evidence="3" id="KW-0418">Kinase</keyword>
<keyword evidence="2" id="KW-0862">Zinc</keyword>
<dbReference type="SUPFAM" id="SSF51182">
    <property type="entry name" value="RmlC-like cupins"/>
    <property type="match status" value="1"/>
</dbReference>
<name>A0A4R5A6E8_9ACTN</name>
<comment type="caution">
    <text evidence="3">The sequence shown here is derived from an EMBL/GenBank/DDBJ whole genome shotgun (WGS) entry which is preliminary data.</text>
</comment>
<dbReference type="PANTHER" id="PTHR42742">
    <property type="entry name" value="TRANSCRIPTIONAL REPRESSOR MPRA"/>
    <property type="match status" value="1"/>
</dbReference>
<dbReference type="AlphaFoldDB" id="A0A4R5A6E8"/>
<dbReference type="Gene3D" id="2.60.120.10">
    <property type="entry name" value="Jelly Rolls"/>
    <property type="match status" value="1"/>
</dbReference>